<evidence type="ECO:0000313" key="10">
    <source>
        <dbReference type="Proteomes" id="UP000077755"/>
    </source>
</evidence>
<organism evidence="8">
    <name type="scientific">Daucus carota subsp. sativus</name>
    <name type="common">Carrot</name>
    <dbReference type="NCBI Taxonomy" id="79200"/>
    <lineage>
        <taxon>Eukaryota</taxon>
        <taxon>Viridiplantae</taxon>
        <taxon>Streptophyta</taxon>
        <taxon>Embryophyta</taxon>
        <taxon>Tracheophyta</taxon>
        <taxon>Spermatophyta</taxon>
        <taxon>Magnoliopsida</taxon>
        <taxon>eudicotyledons</taxon>
        <taxon>Gunneridae</taxon>
        <taxon>Pentapetalae</taxon>
        <taxon>asterids</taxon>
        <taxon>campanulids</taxon>
        <taxon>Apiales</taxon>
        <taxon>Apiaceae</taxon>
        <taxon>Apioideae</taxon>
        <taxon>Scandiceae</taxon>
        <taxon>Daucinae</taxon>
        <taxon>Daucus</taxon>
        <taxon>Daucus sect. Daucus</taxon>
    </lineage>
</organism>
<evidence type="ECO:0000256" key="2">
    <source>
        <dbReference type="ARBA" id="ARBA00022737"/>
    </source>
</evidence>
<dbReference type="AlphaFoldDB" id="A0A166D635"/>
<accession>A0A166D635</accession>
<evidence type="ECO:0000256" key="3">
    <source>
        <dbReference type="ARBA" id="ARBA00023015"/>
    </source>
</evidence>
<evidence type="ECO:0000256" key="6">
    <source>
        <dbReference type="ARBA" id="ARBA00023242"/>
    </source>
</evidence>
<keyword evidence="4" id="KW-0238">DNA-binding</keyword>
<evidence type="ECO:0000256" key="1">
    <source>
        <dbReference type="ARBA" id="ARBA00004123"/>
    </source>
</evidence>
<keyword evidence="5" id="KW-0804">Transcription</keyword>
<dbReference type="GO" id="GO:0003677">
    <property type="term" value="F:DNA binding"/>
    <property type="evidence" value="ECO:0007669"/>
    <property type="project" value="UniProtKB-KW"/>
</dbReference>
<dbReference type="PANTHER" id="PTHR31674:SF62">
    <property type="entry name" value="B3 DOMAIN-CONTAINING PROTEIN REM14-RELATED"/>
    <property type="match status" value="1"/>
</dbReference>
<dbReference type="Proteomes" id="UP000077755">
    <property type="component" value="Chromosome 2"/>
</dbReference>
<keyword evidence="3" id="KW-0805">Transcription regulation</keyword>
<dbReference type="Gramene" id="KZN04776">
    <property type="protein sequence ID" value="KZN04776"/>
    <property type="gene ID" value="DCAR_005613"/>
</dbReference>
<dbReference type="PROSITE" id="PS50863">
    <property type="entry name" value="B3"/>
    <property type="match status" value="1"/>
</dbReference>
<gene>
    <name evidence="8" type="ORF">DCAR_005613</name>
    <name evidence="9" type="ORF">DCAR_0206313</name>
</gene>
<proteinExistence type="predicted"/>
<reference evidence="8" key="1">
    <citation type="journal article" date="2016" name="Nat. Genet.">
        <title>A high-quality carrot genome assembly provides new insights into carotenoid accumulation and asterid genome evolution.</title>
        <authorList>
            <person name="Iorizzo M."/>
            <person name="Ellison S."/>
            <person name="Senalik D."/>
            <person name="Zeng P."/>
            <person name="Satapoomin P."/>
            <person name="Huang J."/>
            <person name="Bowman M."/>
            <person name="Iovene M."/>
            <person name="Sanseverino W."/>
            <person name="Cavagnaro P."/>
            <person name="Yildiz M."/>
            <person name="Macko-Podgorni A."/>
            <person name="Moranska E."/>
            <person name="Grzebelus E."/>
            <person name="Grzebelus D."/>
            <person name="Ashrafi H."/>
            <person name="Zheng Z."/>
            <person name="Cheng S."/>
            <person name="Spooner D."/>
            <person name="Van Deynze A."/>
            <person name="Simon P."/>
        </authorList>
    </citation>
    <scope>NUCLEOTIDE SEQUENCE [LARGE SCALE GENOMIC DNA]</scope>
    <source>
        <tissue evidence="8">Leaf</tissue>
    </source>
</reference>
<dbReference type="PANTHER" id="PTHR31674">
    <property type="entry name" value="B3 DOMAIN-CONTAINING PROTEIN REM-LIKE 3-RELATED"/>
    <property type="match status" value="1"/>
</dbReference>
<keyword evidence="2" id="KW-0677">Repeat</keyword>
<dbReference type="InterPro" id="IPR015300">
    <property type="entry name" value="DNA-bd_pseudobarrel_sf"/>
</dbReference>
<sequence length="513" mass="57585">MAASGTSMMASNSENFQNKGMLEMHKDEAIRFICPNFATDYIPGVLKLPREFCVENSSSIPERVLLNVPPRVLWKGLYRNDTFCIEGLEKMMSSYSIKAYHLIFNPYGVEISYHIENRTHSGVEIDKKLLTTSGVEEEKLCGTLSFNAYESCKGICDVVVQKKDLRKSAGYAVFEKQGWESLGLVESMDSVKLSYKSRSWVVKLHWQNGKLYMGRNWYSFASAGNLQAGDTIAFQKTEIPQKYAICVFEKDLLGKCNLAGVGQKNGIMDWFKIADLQFISTGEMEIPRVFTKLPGFRIPPIVNLVTCDGQTLIAKYSPERNLLFGMTEMIRKYSIRATDVMIFSLSNNCTFVVSLFKISGMESKYIVAERYGAETVVNSVSEQIRNNAQANLEGVELENATDAAVNAEVDNGGMPIHPISFKVTLKPSHVDKRQHGVYFPPSMYPTYQLWSASTMIRLICGAAISMVSVLRSGKVCRFGKGWSEFTVENKLLEGQVIQLTYVDNLTFLVTIVQ</sequence>
<protein>
    <recommendedName>
        <fullName evidence="7">TF-B3 domain-containing protein</fullName>
    </recommendedName>
</protein>
<dbReference type="Gene3D" id="2.40.330.10">
    <property type="entry name" value="DNA-binding pseudobarrel domain"/>
    <property type="match status" value="2"/>
</dbReference>
<dbReference type="EMBL" id="LNRQ01000002">
    <property type="protein sequence ID" value="KZN04776.1"/>
    <property type="molecule type" value="Genomic_DNA"/>
</dbReference>
<evidence type="ECO:0000259" key="7">
    <source>
        <dbReference type="PROSITE" id="PS50863"/>
    </source>
</evidence>
<evidence type="ECO:0000313" key="8">
    <source>
        <dbReference type="EMBL" id="KZN04776.1"/>
    </source>
</evidence>
<dbReference type="SUPFAM" id="SSF101936">
    <property type="entry name" value="DNA-binding pseudobarrel domain"/>
    <property type="match status" value="3"/>
</dbReference>
<evidence type="ECO:0000256" key="4">
    <source>
        <dbReference type="ARBA" id="ARBA00023125"/>
    </source>
</evidence>
<keyword evidence="6" id="KW-0539">Nucleus</keyword>
<name>A0A166D635_DAUCS</name>
<dbReference type="InterPro" id="IPR039218">
    <property type="entry name" value="REM_fam"/>
</dbReference>
<feature type="domain" description="TF-B3" evidence="7">
    <location>
        <begin position="196"/>
        <end position="251"/>
    </location>
</feature>
<keyword evidence="10" id="KW-1185">Reference proteome</keyword>
<dbReference type="GO" id="GO:0005634">
    <property type="term" value="C:nucleus"/>
    <property type="evidence" value="ECO:0007669"/>
    <property type="project" value="UniProtKB-SubCell"/>
</dbReference>
<dbReference type="EMBL" id="CP093344">
    <property type="protein sequence ID" value="WOG87091.1"/>
    <property type="molecule type" value="Genomic_DNA"/>
</dbReference>
<dbReference type="InterPro" id="IPR003340">
    <property type="entry name" value="B3_DNA-bd"/>
</dbReference>
<comment type="subcellular location">
    <subcellularLocation>
        <location evidence="1">Nucleus</location>
    </subcellularLocation>
</comment>
<evidence type="ECO:0000256" key="5">
    <source>
        <dbReference type="ARBA" id="ARBA00023163"/>
    </source>
</evidence>
<reference evidence="9" key="2">
    <citation type="submission" date="2022-03" db="EMBL/GenBank/DDBJ databases">
        <title>Draft title - Genomic analysis of global carrot germplasm unveils the trajectory of domestication and the origin of high carotenoid orange carrot.</title>
        <authorList>
            <person name="Iorizzo M."/>
            <person name="Ellison S."/>
            <person name="Senalik D."/>
            <person name="Macko-Podgorni A."/>
            <person name="Grzebelus D."/>
            <person name="Bostan H."/>
            <person name="Rolling W."/>
            <person name="Curaba J."/>
            <person name="Simon P."/>
        </authorList>
    </citation>
    <scope>NUCLEOTIDE SEQUENCE</scope>
    <source>
        <tissue evidence="9">Leaf</tissue>
    </source>
</reference>
<evidence type="ECO:0000313" key="9">
    <source>
        <dbReference type="EMBL" id="WOG87091.1"/>
    </source>
</evidence>